<keyword evidence="2" id="KW-1185">Reference proteome</keyword>
<organism evidence="1 2">
    <name type="scientific">Aldrovandia affinis</name>
    <dbReference type="NCBI Taxonomy" id="143900"/>
    <lineage>
        <taxon>Eukaryota</taxon>
        <taxon>Metazoa</taxon>
        <taxon>Chordata</taxon>
        <taxon>Craniata</taxon>
        <taxon>Vertebrata</taxon>
        <taxon>Euteleostomi</taxon>
        <taxon>Actinopterygii</taxon>
        <taxon>Neopterygii</taxon>
        <taxon>Teleostei</taxon>
        <taxon>Notacanthiformes</taxon>
        <taxon>Halosauridae</taxon>
        <taxon>Aldrovandia</taxon>
    </lineage>
</organism>
<evidence type="ECO:0000313" key="2">
    <source>
        <dbReference type="Proteomes" id="UP001221898"/>
    </source>
</evidence>
<reference evidence="1" key="1">
    <citation type="journal article" date="2023" name="Science">
        <title>Genome structures resolve the early diversification of teleost fishes.</title>
        <authorList>
            <person name="Parey E."/>
            <person name="Louis A."/>
            <person name="Montfort J."/>
            <person name="Bouchez O."/>
            <person name="Roques C."/>
            <person name="Iampietro C."/>
            <person name="Lluch J."/>
            <person name="Castinel A."/>
            <person name="Donnadieu C."/>
            <person name="Desvignes T."/>
            <person name="Floi Bucao C."/>
            <person name="Jouanno E."/>
            <person name="Wen M."/>
            <person name="Mejri S."/>
            <person name="Dirks R."/>
            <person name="Jansen H."/>
            <person name="Henkel C."/>
            <person name="Chen W.J."/>
            <person name="Zahm M."/>
            <person name="Cabau C."/>
            <person name="Klopp C."/>
            <person name="Thompson A.W."/>
            <person name="Robinson-Rechavi M."/>
            <person name="Braasch I."/>
            <person name="Lecointre G."/>
            <person name="Bobe J."/>
            <person name="Postlethwait J.H."/>
            <person name="Berthelot C."/>
            <person name="Roest Crollius H."/>
            <person name="Guiguen Y."/>
        </authorList>
    </citation>
    <scope>NUCLEOTIDE SEQUENCE</scope>
    <source>
        <strain evidence="1">NC1722</strain>
    </source>
</reference>
<accession>A0AAD7W4V5</accession>
<dbReference type="EMBL" id="JAINUG010000273">
    <property type="protein sequence ID" value="KAJ8384341.1"/>
    <property type="molecule type" value="Genomic_DNA"/>
</dbReference>
<name>A0AAD7W4V5_9TELE</name>
<protein>
    <submittedName>
        <fullName evidence="1">Uncharacterized protein</fullName>
    </submittedName>
</protein>
<comment type="caution">
    <text evidence="1">The sequence shown here is derived from an EMBL/GenBank/DDBJ whole genome shotgun (WGS) entry which is preliminary data.</text>
</comment>
<gene>
    <name evidence="1" type="ORF">AAFF_G00205940</name>
</gene>
<dbReference type="Proteomes" id="UP001221898">
    <property type="component" value="Unassembled WGS sequence"/>
</dbReference>
<sequence length="114" mass="12345">MREVATRPALVGCPKPRSRVLVTRSVSTGRGGMCVGIRAAPSQWLRSHAVREKCVAVNNLRLTIAVLLKREALHKARSCSPFKPGQRPSVRGCLSPRAPGVGEQGFYLAQRTGL</sequence>
<proteinExistence type="predicted"/>
<evidence type="ECO:0000313" key="1">
    <source>
        <dbReference type="EMBL" id="KAJ8384341.1"/>
    </source>
</evidence>
<dbReference type="AlphaFoldDB" id="A0AAD7W4V5"/>